<dbReference type="Gene3D" id="3.40.30.10">
    <property type="entry name" value="Glutaredoxin"/>
    <property type="match status" value="1"/>
</dbReference>
<name>A0A5P2G6L0_9BACT</name>
<dbReference type="CDD" id="cd02947">
    <property type="entry name" value="TRX_family"/>
    <property type="match status" value="1"/>
</dbReference>
<dbReference type="Pfam" id="PF00085">
    <property type="entry name" value="Thioredoxin"/>
    <property type="match status" value="1"/>
</dbReference>
<proteinExistence type="predicted"/>
<keyword evidence="3" id="KW-1185">Reference proteome</keyword>
<dbReference type="InterPro" id="IPR036249">
    <property type="entry name" value="Thioredoxin-like_sf"/>
</dbReference>
<dbReference type="OrthoDB" id="9795531at2"/>
<reference evidence="2 3" key="1">
    <citation type="submission" date="2019-09" db="EMBL/GenBank/DDBJ databases">
        <title>Complete genome sequence of Arachidicoccus sp. B3-10 isolated from apple orchard soil.</title>
        <authorList>
            <person name="Kim H.S."/>
            <person name="Han K.-I."/>
            <person name="Suh M.K."/>
            <person name="Lee K.C."/>
            <person name="Eom M.K."/>
            <person name="Kim J.-S."/>
            <person name="Kang S.W."/>
            <person name="Sin Y."/>
            <person name="Lee J.-S."/>
        </authorList>
    </citation>
    <scope>NUCLEOTIDE SEQUENCE [LARGE SCALE GENOMIC DNA]</scope>
    <source>
        <strain evidence="2 3">B3-10</strain>
    </source>
</reference>
<organism evidence="2 3">
    <name type="scientific">Rhizosphaericola mali</name>
    <dbReference type="NCBI Taxonomy" id="2545455"/>
    <lineage>
        <taxon>Bacteria</taxon>
        <taxon>Pseudomonadati</taxon>
        <taxon>Bacteroidota</taxon>
        <taxon>Chitinophagia</taxon>
        <taxon>Chitinophagales</taxon>
        <taxon>Chitinophagaceae</taxon>
        <taxon>Rhizosphaericola</taxon>
    </lineage>
</organism>
<evidence type="ECO:0000313" key="3">
    <source>
        <dbReference type="Proteomes" id="UP000292424"/>
    </source>
</evidence>
<dbReference type="EMBL" id="CP044016">
    <property type="protein sequence ID" value="QES88863.1"/>
    <property type="molecule type" value="Genomic_DNA"/>
</dbReference>
<dbReference type="InterPro" id="IPR013766">
    <property type="entry name" value="Thioredoxin_domain"/>
</dbReference>
<dbReference type="AlphaFoldDB" id="A0A5P2G6L0"/>
<dbReference type="KEGG" id="arac:E0W69_009415"/>
<evidence type="ECO:0000313" key="2">
    <source>
        <dbReference type="EMBL" id="QES88863.1"/>
    </source>
</evidence>
<accession>A0A5P2G6L0</accession>
<feature type="domain" description="Thioredoxin" evidence="1">
    <location>
        <begin position="5"/>
        <end position="73"/>
    </location>
</feature>
<sequence>MRKLKFEQPKCAPCKQVDEFLEEQGIEVEHINAWEKPEIASKYRVTSCPTIIVLDNNNVVAQRIVGFKPDEIKQLKFM</sequence>
<protein>
    <submittedName>
        <fullName evidence="2">Thioredoxin family protein</fullName>
    </submittedName>
</protein>
<gene>
    <name evidence="2" type="ORF">E0W69_009415</name>
</gene>
<dbReference type="SUPFAM" id="SSF52833">
    <property type="entry name" value="Thioredoxin-like"/>
    <property type="match status" value="1"/>
</dbReference>
<evidence type="ECO:0000259" key="1">
    <source>
        <dbReference type="Pfam" id="PF00085"/>
    </source>
</evidence>
<dbReference type="Proteomes" id="UP000292424">
    <property type="component" value="Chromosome"/>
</dbReference>
<dbReference type="RefSeq" id="WP_131329811.1">
    <property type="nucleotide sequence ID" value="NZ_CP044016.1"/>
</dbReference>